<organism evidence="2 3">
    <name type="scientific">Plectus sambesii</name>
    <dbReference type="NCBI Taxonomy" id="2011161"/>
    <lineage>
        <taxon>Eukaryota</taxon>
        <taxon>Metazoa</taxon>
        <taxon>Ecdysozoa</taxon>
        <taxon>Nematoda</taxon>
        <taxon>Chromadorea</taxon>
        <taxon>Plectida</taxon>
        <taxon>Plectina</taxon>
        <taxon>Plectoidea</taxon>
        <taxon>Plectidae</taxon>
        <taxon>Plectus</taxon>
    </lineage>
</organism>
<keyword evidence="2" id="KW-1185">Reference proteome</keyword>
<evidence type="ECO:0000256" key="1">
    <source>
        <dbReference type="SAM" id="MobiDB-lite"/>
    </source>
</evidence>
<reference evidence="3" key="1">
    <citation type="submission" date="2022-11" db="UniProtKB">
        <authorList>
            <consortium name="WormBaseParasite"/>
        </authorList>
    </citation>
    <scope>IDENTIFICATION</scope>
</reference>
<accession>A0A914WHS0</accession>
<feature type="compositionally biased region" description="Basic residues" evidence="1">
    <location>
        <begin position="41"/>
        <end position="51"/>
    </location>
</feature>
<feature type="compositionally biased region" description="Polar residues" evidence="1">
    <location>
        <begin position="84"/>
        <end position="93"/>
    </location>
</feature>
<protein>
    <submittedName>
        <fullName evidence="3">Uncharacterized protein</fullName>
    </submittedName>
</protein>
<dbReference type="AlphaFoldDB" id="A0A914WHS0"/>
<name>A0A914WHS0_9BILA</name>
<feature type="region of interest" description="Disordered" evidence="1">
    <location>
        <begin position="68"/>
        <end position="107"/>
    </location>
</feature>
<feature type="region of interest" description="Disordered" evidence="1">
    <location>
        <begin position="32"/>
        <end position="51"/>
    </location>
</feature>
<sequence length="118" mass="13432">MTTWPAHASMIRNAPMPTRVCRREFTCAARGQLHQNDRRRSTARAHTHLRHPKYTAISSVLHSALLTFPPKQAPNIQRRRRKNNAGTPNPTDDNIQRATTGTRTMRARGVDNLCLARK</sequence>
<evidence type="ECO:0000313" key="2">
    <source>
        <dbReference type="Proteomes" id="UP000887566"/>
    </source>
</evidence>
<evidence type="ECO:0000313" key="3">
    <source>
        <dbReference type="WBParaSite" id="PSAMB.scaffold4047size15871.g23310.t1"/>
    </source>
</evidence>
<dbReference type="Proteomes" id="UP000887566">
    <property type="component" value="Unplaced"/>
</dbReference>
<dbReference type="WBParaSite" id="PSAMB.scaffold4047size15871.g23310.t1">
    <property type="protein sequence ID" value="PSAMB.scaffold4047size15871.g23310.t1"/>
    <property type="gene ID" value="PSAMB.scaffold4047size15871.g23310"/>
</dbReference>
<proteinExistence type="predicted"/>